<proteinExistence type="predicted"/>
<comment type="caution">
    <text evidence="2">The sequence shown here is derived from an EMBL/GenBank/DDBJ whole genome shotgun (WGS) entry which is preliminary data.</text>
</comment>
<evidence type="ECO:0000313" key="3">
    <source>
        <dbReference type="Proteomes" id="UP000446866"/>
    </source>
</evidence>
<keyword evidence="3" id="KW-1185">Reference proteome</keyword>
<dbReference type="Proteomes" id="UP000446866">
    <property type="component" value="Unassembled WGS sequence"/>
</dbReference>
<sequence>MMERKYISVDKFFTKKKYKVYIALIIVFAVIYATYERPQSSGEIPDCEALAPVLAEADFNGWDIDENTISLSDKQKIAYHKYGFRKKLVVKEPTVLTQYIWEDGSEKNLHYGIYRDEQLTKAISEVDMGYNRKASGAMEEGAEEKDYPKYQEMIIETLERGTYYIGVYTINAKDEFDFAYRSQYCTLQEVYQLKENQEQHFFICKSVQETFFKIEAASNQKIEITSTCETEDLQLCHEDFSLIETLEKKESGKGNLYTVEFPKEGIYYLKHTGELDLHPSNKALNPCCISYHRIYD</sequence>
<dbReference type="RefSeq" id="WP_160200413.1">
    <property type="nucleotide sequence ID" value="NZ_QXWK01000001.1"/>
</dbReference>
<keyword evidence="1" id="KW-1133">Transmembrane helix</keyword>
<name>A0A845QJ09_9FIRM</name>
<organism evidence="2 3">
    <name type="scientific">Anaerotruncus colihominis</name>
    <dbReference type="NCBI Taxonomy" id="169435"/>
    <lineage>
        <taxon>Bacteria</taxon>
        <taxon>Bacillati</taxon>
        <taxon>Bacillota</taxon>
        <taxon>Clostridia</taxon>
        <taxon>Eubacteriales</taxon>
        <taxon>Oscillospiraceae</taxon>
        <taxon>Anaerotruncus</taxon>
    </lineage>
</organism>
<keyword evidence="1" id="KW-0472">Membrane</keyword>
<evidence type="ECO:0000313" key="2">
    <source>
        <dbReference type="EMBL" id="NBH60108.1"/>
    </source>
</evidence>
<evidence type="ECO:0000256" key="1">
    <source>
        <dbReference type="SAM" id="Phobius"/>
    </source>
</evidence>
<keyword evidence="1" id="KW-0812">Transmembrane</keyword>
<dbReference type="EMBL" id="QXWK01000001">
    <property type="protein sequence ID" value="NBH60108.1"/>
    <property type="molecule type" value="Genomic_DNA"/>
</dbReference>
<feature type="transmembrane region" description="Helical" evidence="1">
    <location>
        <begin position="20"/>
        <end position="35"/>
    </location>
</feature>
<accession>A0A845QJ09</accession>
<gene>
    <name evidence="2" type="ORF">D0435_00265</name>
</gene>
<protein>
    <submittedName>
        <fullName evidence="2">Uncharacterized protein</fullName>
    </submittedName>
</protein>
<reference evidence="2 3" key="1">
    <citation type="submission" date="2018-08" db="EMBL/GenBank/DDBJ databases">
        <title>Murine metabolic-syndrome-specific gut microbial biobank.</title>
        <authorList>
            <person name="Liu C."/>
        </authorList>
    </citation>
    <scope>NUCLEOTIDE SEQUENCE [LARGE SCALE GENOMIC DNA]</scope>
    <source>
        <strain evidence="2 3">28</strain>
    </source>
</reference>
<dbReference type="AlphaFoldDB" id="A0A845QJ09"/>